<dbReference type="PANTHER" id="PTHR30629">
    <property type="entry name" value="PROPHAGE INTEGRASE"/>
    <property type="match status" value="1"/>
</dbReference>
<dbReference type="RefSeq" id="WP_079445639.1">
    <property type="nucleotide sequence ID" value="NZ_MWPQ01000009.1"/>
</dbReference>
<dbReference type="PANTHER" id="PTHR30629:SF2">
    <property type="entry name" value="PROPHAGE INTEGRASE INTS-RELATED"/>
    <property type="match status" value="1"/>
</dbReference>
<feature type="domain" description="Tyr recombinase" evidence="6">
    <location>
        <begin position="208"/>
        <end position="409"/>
    </location>
</feature>
<dbReference type="PROSITE" id="PS51900">
    <property type="entry name" value="CB"/>
    <property type="match status" value="1"/>
</dbReference>
<sequence length="443" mass="48361">METHSKITKQLVDGLKAREQEYFVWDGGKGSLSGFGVRVQKNTGAMSYVVKYRAGAGRTAPTRRLTLAKVGTLTPDEARAQARKMLGAVANGADPAAQRAAEKRASTLAEVAEQFLTKHVAAKRAENTEASYRDLLERLVLPELGKRKAEKVTSAEIHRLHSKLGDHPYQANRALRIMSSLFTYAGKAHLVPAGFNPCRGIEKFHEEGRERYLSGEELARLGEALREAETVGLPYAVDDTKPTAKHARKEESRRTVLGPHAAAAIRLLILTGARLREILHLKWDQIDFQRGLLLLPRSKTGKKTIILNAPALSVLSGLPRVGTYVIAGMSAGHEDERPRSDLKKPWRAVSRRAGLEYVRIHDLRHTHASIGAGAGLGLPIIGKLLGHTQAATTARYAHLDNDPLRKASNYIANEIAAAMGEAPASPANIADLSEAKRTKNRRG</sequence>
<feature type="domain" description="Core-binding (CB)" evidence="7">
    <location>
        <begin position="106"/>
        <end position="186"/>
    </location>
</feature>
<dbReference type="Pfam" id="PF13356">
    <property type="entry name" value="Arm-DNA-bind_3"/>
    <property type="match status" value="1"/>
</dbReference>
<keyword evidence="2" id="KW-0229">DNA integration</keyword>
<dbReference type="InterPro" id="IPR013762">
    <property type="entry name" value="Integrase-like_cat_sf"/>
</dbReference>
<dbReference type="Pfam" id="PF00589">
    <property type="entry name" value="Phage_integrase"/>
    <property type="match status" value="1"/>
</dbReference>
<dbReference type="InterPro" id="IPR025166">
    <property type="entry name" value="Integrase_DNA_bind_dom"/>
</dbReference>
<organism evidence="8 9">
    <name type="scientific">Nitrobacter vulgaris</name>
    <dbReference type="NCBI Taxonomy" id="29421"/>
    <lineage>
        <taxon>Bacteria</taxon>
        <taxon>Pseudomonadati</taxon>
        <taxon>Pseudomonadota</taxon>
        <taxon>Alphaproteobacteria</taxon>
        <taxon>Hyphomicrobiales</taxon>
        <taxon>Nitrobacteraceae</taxon>
        <taxon>Nitrobacter</taxon>
    </lineage>
</organism>
<name>A0A1V4I1Y3_NITVU</name>
<evidence type="ECO:0000259" key="6">
    <source>
        <dbReference type="PROSITE" id="PS51898"/>
    </source>
</evidence>
<dbReference type="CDD" id="cd00796">
    <property type="entry name" value="INT_Rci_Hp1_C"/>
    <property type="match status" value="1"/>
</dbReference>
<accession>A0A1V4I1Y3</accession>
<evidence type="ECO:0000313" key="8">
    <source>
        <dbReference type="EMBL" id="OPH84135.1"/>
    </source>
</evidence>
<evidence type="ECO:0000256" key="4">
    <source>
        <dbReference type="ARBA" id="ARBA00023172"/>
    </source>
</evidence>
<evidence type="ECO:0000256" key="5">
    <source>
        <dbReference type="PROSITE-ProRule" id="PRU01248"/>
    </source>
</evidence>
<evidence type="ECO:0000313" key="9">
    <source>
        <dbReference type="Proteomes" id="UP000189940"/>
    </source>
</evidence>
<dbReference type="Proteomes" id="UP000189940">
    <property type="component" value="Unassembled WGS sequence"/>
</dbReference>
<reference evidence="8 9" key="1">
    <citation type="submission" date="2017-02" db="EMBL/GenBank/DDBJ databases">
        <title>Genome sequence of the nitrite-oxidizing bacterium Nitrobacter vulgaris strain Ab1.</title>
        <authorList>
            <person name="Mellbye B.L."/>
            <person name="Davis E.W."/>
            <person name="Spieck E."/>
            <person name="Chang J.H."/>
            <person name="Bottomley P.J."/>
            <person name="Sayavedra-Soto L.A."/>
        </authorList>
    </citation>
    <scope>NUCLEOTIDE SEQUENCE [LARGE SCALE GENOMIC DNA]</scope>
    <source>
        <strain evidence="8 9">Ab1</strain>
    </source>
</reference>
<dbReference type="OrthoDB" id="7615137at2"/>
<dbReference type="InterPro" id="IPR010998">
    <property type="entry name" value="Integrase_recombinase_N"/>
</dbReference>
<evidence type="ECO:0000259" key="7">
    <source>
        <dbReference type="PROSITE" id="PS51900"/>
    </source>
</evidence>
<dbReference type="Gene3D" id="1.10.150.130">
    <property type="match status" value="1"/>
</dbReference>
<dbReference type="InterPro" id="IPR011010">
    <property type="entry name" value="DNA_brk_join_enz"/>
</dbReference>
<dbReference type="STRING" id="29421.B2M20_03085"/>
<dbReference type="InterPro" id="IPR044068">
    <property type="entry name" value="CB"/>
</dbReference>
<dbReference type="EMBL" id="MWPQ01000009">
    <property type="protein sequence ID" value="OPH84135.1"/>
    <property type="molecule type" value="Genomic_DNA"/>
</dbReference>
<keyword evidence="3 5" id="KW-0238">DNA-binding</keyword>
<dbReference type="Gene3D" id="1.10.443.10">
    <property type="entry name" value="Intergrase catalytic core"/>
    <property type="match status" value="1"/>
</dbReference>
<dbReference type="AlphaFoldDB" id="A0A1V4I1Y3"/>
<keyword evidence="9" id="KW-1185">Reference proteome</keyword>
<dbReference type="InterPro" id="IPR038488">
    <property type="entry name" value="Integrase_DNA-bd_sf"/>
</dbReference>
<dbReference type="SUPFAM" id="SSF56349">
    <property type="entry name" value="DNA breaking-rejoining enzymes"/>
    <property type="match status" value="1"/>
</dbReference>
<gene>
    <name evidence="8" type="ORF">B2M20_03085</name>
</gene>
<dbReference type="Gene3D" id="3.30.160.390">
    <property type="entry name" value="Integrase, DNA-binding domain"/>
    <property type="match status" value="1"/>
</dbReference>
<dbReference type="InterPro" id="IPR050808">
    <property type="entry name" value="Phage_Integrase"/>
</dbReference>
<evidence type="ECO:0000256" key="3">
    <source>
        <dbReference type="ARBA" id="ARBA00023125"/>
    </source>
</evidence>
<dbReference type="InterPro" id="IPR053876">
    <property type="entry name" value="Phage_int_M"/>
</dbReference>
<dbReference type="GO" id="GO:0015074">
    <property type="term" value="P:DNA integration"/>
    <property type="evidence" value="ECO:0007669"/>
    <property type="project" value="UniProtKB-KW"/>
</dbReference>
<proteinExistence type="inferred from homology"/>
<keyword evidence="4" id="KW-0233">DNA recombination</keyword>
<dbReference type="PROSITE" id="PS51898">
    <property type="entry name" value="TYR_RECOMBINASE"/>
    <property type="match status" value="1"/>
</dbReference>
<dbReference type="GO" id="GO:0003677">
    <property type="term" value="F:DNA binding"/>
    <property type="evidence" value="ECO:0007669"/>
    <property type="project" value="UniProtKB-UniRule"/>
</dbReference>
<dbReference type="Pfam" id="PF22022">
    <property type="entry name" value="Phage_int_M"/>
    <property type="match status" value="1"/>
</dbReference>
<comment type="similarity">
    <text evidence="1">Belongs to the 'phage' integrase family.</text>
</comment>
<evidence type="ECO:0000256" key="2">
    <source>
        <dbReference type="ARBA" id="ARBA00022908"/>
    </source>
</evidence>
<evidence type="ECO:0000256" key="1">
    <source>
        <dbReference type="ARBA" id="ARBA00008857"/>
    </source>
</evidence>
<protein>
    <submittedName>
        <fullName evidence="8">Integrase</fullName>
    </submittedName>
</protein>
<comment type="caution">
    <text evidence="8">The sequence shown here is derived from an EMBL/GenBank/DDBJ whole genome shotgun (WGS) entry which is preliminary data.</text>
</comment>
<dbReference type="InterPro" id="IPR002104">
    <property type="entry name" value="Integrase_catalytic"/>
</dbReference>
<dbReference type="GO" id="GO:0006310">
    <property type="term" value="P:DNA recombination"/>
    <property type="evidence" value="ECO:0007669"/>
    <property type="project" value="UniProtKB-KW"/>
</dbReference>